<dbReference type="AlphaFoldDB" id="E4NPC5"/>
<feature type="compositionally biased region" description="Basic and acidic residues" evidence="1">
    <location>
        <begin position="32"/>
        <end position="63"/>
    </location>
</feature>
<reference evidence="2 3" key="1">
    <citation type="journal article" date="2009" name="Stand. Genomic Sci.">
        <title>Complete genome sequence of Halogeometricum borinquense type strain (PR3).</title>
        <authorList>
            <person name="Malfatti S."/>
            <person name="Tindall B.J."/>
            <person name="Schneider S."/>
            <person name="Fahnrich R."/>
            <person name="Lapidus A."/>
            <person name="Labuttii K."/>
            <person name="Copeland A."/>
            <person name="Glavina Del Rio T."/>
            <person name="Nolan M."/>
            <person name="Chen F."/>
            <person name="Lucas S."/>
            <person name="Tice H."/>
            <person name="Cheng J.F."/>
            <person name="Bruce D."/>
            <person name="Goodwin L."/>
            <person name="Pitluck S."/>
            <person name="Anderson I."/>
            <person name="Pati A."/>
            <person name="Ivanova N."/>
            <person name="Mavromatis K."/>
            <person name="Chen A."/>
            <person name="Palaniappan K."/>
            <person name="D'haeseleer P."/>
            <person name="Goker M."/>
            <person name="Bristow J."/>
            <person name="Eisen J.A."/>
            <person name="Markowitz V."/>
            <person name="Hugenholtz P."/>
            <person name="Kyrpides N.C."/>
            <person name="Klenk H.P."/>
            <person name="Chain P."/>
        </authorList>
    </citation>
    <scope>NUCLEOTIDE SEQUENCE [LARGE SCALE GENOMIC DNA]</scope>
    <source>
        <strain evidence="3">ATCC 700274 / DSM 11551 / JCM 10706 / KCTC 4070 / PR3</strain>
    </source>
</reference>
<sequence length="63" mass="7711">MIVPEEKCANVQYQKRRKYRRLPTLETAVQERQIEKRKSNCYPERDKPNRIRDQFQSEADSVR</sequence>
<dbReference type="EMBL" id="CP001690">
    <property type="protein sequence ID" value="ADQ66480.1"/>
    <property type="molecule type" value="Genomic_DNA"/>
</dbReference>
<dbReference type="KEGG" id="hbo:Hbor_08840"/>
<keyword evidence="3" id="KW-1185">Reference proteome</keyword>
<dbReference type="STRING" id="469382.Hbor_08840"/>
<dbReference type="Proteomes" id="UP000006663">
    <property type="component" value="Chromosome"/>
</dbReference>
<accession>E4NPC5</accession>
<evidence type="ECO:0000313" key="2">
    <source>
        <dbReference type="EMBL" id="ADQ66480.1"/>
    </source>
</evidence>
<evidence type="ECO:0000256" key="1">
    <source>
        <dbReference type="SAM" id="MobiDB-lite"/>
    </source>
</evidence>
<proteinExistence type="predicted"/>
<dbReference type="HOGENOM" id="CLU_2874947_0_0_2"/>
<organism evidence="2 3">
    <name type="scientific">Halogeometricum borinquense (strain ATCC 700274 / DSM 11551 / JCM 10706 / KCTC 4070 / PR3)</name>
    <dbReference type="NCBI Taxonomy" id="469382"/>
    <lineage>
        <taxon>Archaea</taxon>
        <taxon>Methanobacteriati</taxon>
        <taxon>Methanobacteriota</taxon>
        <taxon>Stenosarchaea group</taxon>
        <taxon>Halobacteria</taxon>
        <taxon>Halobacteriales</taxon>
        <taxon>Haloferacaceae</taxon>
        <taxon>Halogeometricum</taxon>
    </lineage>
</organism>
<protein>
    <submittedName>
        <fullName evidence="2">Uncharacterized protein</fullName>
    </submittedName>
</protein>
<gene>
    <name evidence="2" type="ordered locus">Hbor_08840</name>
</gene>
<evidence type="ECO:0000313" key="3">
    <source>
        <dbReference type="Proteomes" id="UP000006663"/>
    </source>
</evidence>
<name>E4NPC5_HALBP</name>
<feature type="region of interest" description="Disordered" evidence="1">
    <location>
        <begin position="30"/>
        <end position="63"/>
    </location>
</feature>